<protein>
    <submittedName>
        <fullName evidence="5">C2H2-type domain-containing protein</fullName>
    </submittedName>
</protein>
<evidence type="ECO:0000313" key="5">
    <source>
        <dbReference type="EMBL" id="CAL4774917.1"/>
    </source>
</evidence>
<evidence type="ECO:0000256" key="1">
    <source>
        <dbReference type="SAM" id="Coils"/>
    </source>
</evidence>
<feature type="compositionally biased region" description="Basic and acidic residues" evidence="2">
    <location>
        <begin position="231"/>
        <end position="246"/>
    </location>
</feature>
<evidence type="ECO:0000313" key="3">
    <source>
        <dbReference type="EMBL" id="CAI3987605.1"/>
    </source>
</evidence>
<dbReference type="AlphaFoldDB" id="A0A9P1FUT1"/>
<comment type="caution">
    <text evidence="3">The sequence shown here is derived from an EMBL/GenBank/DDBJ whole genome shotgun (WGS) entry which is preliminary data.</text>
</comment>
<feature type="coiled-coil region" evidence="1">
    <location>
        <begin position="315"/>
        <end position="342"/>
    </location>
</feature>
<evidence type="ECO:0000313" key="4">
    <source>
        <dbReference type="EMBL" id="CAL1140980.1"/>
    </source>
</evidence>
<dbReference type="Proteomes" id="UP001152797">
    <property type="component" value="Unassembled WGS sequence"/>
</dbReference>
<name>A0A9P1FUT1_9DINO</name>
<gene>
    <name evidence="3" type="ORF">C1SCF055_LOCUS14860</name>
</gene>
<reference evidence="4" key="2">
    <citation type="submission" date="2024-04" db="EMBL/GenBank/DDBJ databases">
        <authorList>
            <person name="Chen Y."/>
            <person name="Shah S."/>
            <person name="Dougan E. K."/>
            <person name="Thang M."/>
            <person name="Chan C."/>
        </authorList>
    </citation>
    <scope>NUCLEOTIDE SEQUENCE [LARGE SCALE GENOMIC DNA]</scope>
</reference>
<dbReference type="EMBL" id="CAMXCT030001182">
    <property type="protein sequence ID" value="CAL4774917.1"/>
    <property type="molecule type" value="Genomic_DNA"/>
</dbReference>
<keyword evidence="6" id="KW-1185">Reference proteome</keyword>
<feature type="region of interest" description="Disordered" evidence="2">
    <location>
        <begin position="174"/>
        <end position="246"/>
    </location>
</feature>
<reference evidence="3" key="1">
    <citation type="submission" date="2022-10" db="EMBL/GenBank/DDBJ databases">
        <authorList>
            <person name="Chen Y."/>
            <person name="Dougan E. K."/>
            <person name="Chan C."/>
            <person name="Rhodes N."/>
            <person name="Thang M."/>
        </authorList>
    </citation>
    <scope>NUCLEOTIDE SEQUENCE</scope>
</reference>
<dbReference type="EMBL" id="CAMXCT020001182">
    <property type="protein sequence ID" value="CAL1140980.1"/>
    <property type="molecule type" value="Genomic_DNA"/>
</dbReference>
<keyword evidence="1" id="KW-0175">Coiled coil</keyword>
<proteinExistence type="predicted"/>
<evidence type="ECO:0000313" key="6">
    <source>
        <dbReference type="Proteomes" id="UP001152797"/>
    </source>
</evidence>
<dbReference type="EMBL" id="CAMXCT010001182">
    <property type="protein sequence ID" value="CAI3987605.1"/>
    <property type="molecule type" value="Genomic_DNA"/>
</dbReference>
<accession>A0A9P1FUT1</accession>
<feature type="compositionally biased region" description="Basic residues" evidence="2">
    <location>
        <begin position="213"/>
        <end position="230"/>
    </location>
</feature>
<sequence>MTWSDLEQHNPNKAYCSQCQRLVDAKVEKVVRKKGHAQLSCKDCHNVTSMLYKNFDMAVLGWQTLSSEDLQKFYQSAHMVKDEKGKFCLTKIKACVSETLSTITRTLTKRSASGAYMPLSVYEKQGYDTKPIAEKAEWMESALFGKVYRVQTISVDHSKIDEVVRERVQSAVRKVGANKKRPAPEADEQPDEDEASMASLESSDSDDEEKAKGNKGRKAGKAKKAKAKAHKLTEEEKQTKKENQTEIKKAKALEKLLAPLLPAAKKVLKLEHTPVTLQGLVAAGKESLKQAKKFIAAADKLSAKGKKCDAWEFDAKKCAKEMKKAIEEAEQLSKLVKDLGTDGLANLAKNAVEALTDAENNKDEDGEHE</sequence>
<evidence type="ECO:0000256" key="2">
    <source>
        <dbReference type="SAM" id="MobiDB-lite"/>
    </source>
</evidence>
<feature type="compositionally biased region" description="Acidic residues" evidence="2">
    <location>
        <begin position="185"/>
        <end position="195"/>
    </location>
</feature>
<organism evidence="3">
    <name type="scientific">Cladocopium goreaui</name>
    <dbReference type="NCBI Taxonomy" id="2562237"/>
    <lineage>
        <taxon>Eukaryota</taxon>
        <taxon>Sar</taxon>
        <taxon>Alveolata</taxon>
        <taxon>Dinophyceae</taxon>
        <taxon>Suessiales</taxon>
        <taxon>Symbiodiniaceae</taxon>
        <taxon>Cladocopium</taxon>
    </lineage>
</organism>